<dbReference type="SMART" id="SM00862">
    <property type="entry name" value="Trans_reg_C"/>
    <property type="match status" value="1"/>
</dbReference>
<dbReference type="GO" id="GO:0003677">
    <property type="term" value="F:DNA binding"/>
    <property type="evidence" value="ECO:0007669"/>
    <property type="project" value="UniProtKB-UniRule"/>
</dbReference>
<protein>
    <recommendedName>
        <fullName evidence="7">OmpR/PhoB-type domain-containing protein</fullName>
    </recommendedName>
</protein>
<dbReference type="InterPro" id="IPR005158">
    <property type="entry name" value="BTAD"/>
</dbReference>
<evidence type="ECO:0000259" key="7">
    <source>
        <dbReference type="PROSITE" id="PS51755"/>
    </source>
</evidence>
<evidence type="ECO:0000313" key="9">
    <source>
        <dbReference type="Proteomes" id="UP000608024"/>
    </source>
</evidence>
<keyword evidence="3" id="KW-0805">Transcription regulation</keyword>
<comment type="similarity">
    <text evidence="1">Belongs to the AfsR/DnrI/RedD regulatory family.</text>
</comment>
<name>A0A918ZZZ8_9ACTN</name>
<dbReference type="Gene3D" id="3.40.50.300">
    <property type="entry name" value="P-loop containing nucleotide triphosphate hydrolases"/>
    <property type="match status" value="1"/>
</dbReference>
<dbReference type="InterPro" id="IPR027417">
    <property type="entry name" value="P-loop_NTPase"/>
</dbReference>
<dbReference type="Proteomes" id="UP000608024">
    <property type="component" value="Unassembled WGS sequence"/>
</dbReference>
<dbReference type="SUPFAM" id="SSF52540">
    <property type="entry name" value="P-loop containing nucleoside triphosphate hydrolases"/>
    <property type="match status" value="1"/>
</dbReference>
<sequence length="660" mass="70576">MPSKLHERPQTTAVTGKTALLQRAVPGVIGAPGLRTALAAVTARPPEPAVTSSLEFRLLGPVRVSHGGSAVPLSGSKIHTVLAALLLARGRAVSDSRLSAVLWGHTPPSTLNSQIYTYISRLRKRLGPGVDIARQGPGYVLNAPACRVDVFEFEELSGEGRRALRRGDYALAGTLLTQALDLWRGEPLENVTEHLLDSVRPQLETDRATALECRIEADLALGRHDRVSAELAGLVARFPLREKLRAQLITALYRSARQAEAVRVYQEGCRELAEQLGVDPGPELRSVYQAMLRGEIPPPAAARPRATGTAAAPAAAAAAPCLLPPDTLAFTGRRAELDRLRALLTPPAPGTAESAAPQPVRVLLTGMAGVGKSALAVRAAHRAAPHYPDGQLHAELCHPDGRPKSPQEVLLGLLRALDGPEPAAHPEDDLEELVRRYRSRTARRRLLVLLDNAVGDAQLGPLLPGGPGTAVLITSRTRLAGLPEARTLPVAPLSEADALDLLGAVAGRDRVRAEPDAAAAAAQVCDRLPLALRIAGTRLASRPHWSLARFAERLADPARRLRELRYGDLSVRDSFRRSLPQVRPGTRKVLPWLSMLGEEPFSAANAADALGLSEAQAERVLEHLLDVGLVQPAPPAAAHDRYRFHPLALLFTESLSPAST</sequence>
<dbReference type="SUPFAM" id="SSF48452">
    <property type="entry name" value="TPR-like"/>
    <property type="match status" value="1"/>
</dbReference>
<gene>
    <name evidence="8" type="ORF">GCM10018785_52530</name>
</gene>
<dbReference type="InterPro" id="IPR051677">
    <property type="entry name" value="AfsR-DnrI-RedD_regulator"/>
</dbReference>
<reference evidence="8" key="1">
    <citation type="journal article" date="2014" name="Int. J. Syst. Evol. Microbiol.">
        <title>Complete genome sequence of Corynebacterium casei LMG S-19264T (=DSM 44701T), isolated from a smear-ripened cheese.</title>
        <authorList>
            <consortium name="US DOE Joint Genome Institute (JGI-PGF)"/>
            <person name="Walter F."/>
            <person name="Albersmeier A."/>
            <person name="Kalinowski J."/>
            <person name="Ruckert C."/>
        </authorList>
    </citation>
    <scope>NUCLEOTIDE SEQUENCE</scope>
    <source>
        <strain evidence="8">JCM 4784</strain>
    </source>
</reference>
<feature type="domain" description="OmpR/PhoB-type" evidence="7">
    <location>
        <begin position="46"/>
        <end position="143"/>
    </location>
</feature>
<keyword evidence="2" id="KW-0902">Two-component regulatory system</keyword>
<dbReference type="PRINTS" id="PR00364">
    <property type="entry name" value="DISEASERSIST"/>
</dbReference>
<evidence type="ECO:0000256" key="2">
    <source>
        <dbReference type="ARBA" id="ARBA00023012"/>
    </source>
</evidence>
<dbReference type="GO" id="GO:0006355">
    <property type="term" value="P:regulation of DNA-templated transcription"/>
    <property type="evidence" value="ECO:0007669"/>
    <property type="project" value="InterPro"/>
</dbReference>
<dbReference type="EMBL" id="BNBT01000099">
    <property type="protein sequence ID" value="GHE77764.1"/>
    <property type="molecule type" value="Genomic_DNA"/>
</dbReference>
<evidence type="ECO:0000313" key="8">
    <source>
        <dbReference type="EMBL" id="GHE77764.1"/>
    </source>
</evidence>
<dbReference type="PROSITE" id="PS51755">
    <property type="entry name" value="OMPR_PHOB"/>
    <property type="match status" value="1"/>
</dbReference>
<dbReference type="Pfam" id="PF03704">
    <property type="entry name" value="BTAD"/>
    <property type="match status" value="1"/>
</dbReference>
<dbReference type="Pfam" id="PF00486">
    <property type="entry name" value="Trans_reg_C"/>
    <property type="match status" value="1"/>
</dbReference>
<dbReference type="InterPro" id="IPR036388">
    <property type="entry name" value="WH-like_DNA-bd_sf"/>
</dbReference>
<keyword evidence="5" id="KW-0804">Transcription</keyword>
<feature type="DNA-binding region" description="OmpR/PhoB-type" evidence="6">
    <location>
        <begin position="46"/>
        <end position="143"/>
    </location>
</feature>
<dbReference type="InterPro" id="IPR001867">
    <property type="entry name" value="OmpR/PhoB-type_DNA-bd"/>
</dbReference>
<dbReference type="Gene3D" id="1.10.10.10">
    <property type="entry name" value="Winged helix-like DNA-binding domain superfamily/Winged helix DNA-binding domain"/>
    <property type="match status" value="1"/>
</dbReference>
<dbReference type="PANTHER" id="PTHR35807:SF1">
    <property type="entry name" value="TRANSCRIPTIONAL REGULATOR REDD"/>
    <property type="match status" value="1"/>
</dbReference>
<evidence type="ECO:0000256" key="3">
    <source>
        <dbReference type="ARBA" id="ARBA00023015"/>
    </source>
</evidence>
<proteinExistence type="inferred from homology"/>
<dbReference type="PANTHER" id="PTHR35807">
    <property type="entry name" value="TRANSCRIPTIONAL REGULATOR REDD-RELATED"/>
    <property type="match status" value="1"/>
</dbReference>
<evidence type="ECO:0000256" key="6">
    <source>
        <dbReference type="PROSITE-ProRule" id="PRU01091"/>
    </source>
</evidence>
<dbReference type="GO" id="GO:0000160">
    <property type="term" value="P:phosphorelay signal transduction system"/>
    <property type="evidence" value="ECO:0007669"/>
    <property type="project" value="UniProtKB-KW"/>
</dbReference>
<keyword evidence="9" id="KW-1185">Reference proteome</keyword>
<dbReference type="AlphaFoldDB" id="A0A918ZZZ8"/>
<dbReference type="SMART" id="SM01043">
    <property type="entry name" value="BTAD"/>
    <property type="match status" value="1"/>
</dbReference>
<evidence type="ECO:0000256" key="5">
    <source>
        <dbReference type="ARBA" id="ARBA00023163"/>
    </source>
</evidence>
<dbReference type="RefSeq" id="WP_190138521.1">
    <property type="nucleotide sequence ID" value="NZ_BNBT01000099.1"/>
</dbReference>
<comment type="caution">
    <text evidence="8">The sequence shown here is derived from an EMBL/GenBank/DDBJ whole genome shotgun (WGS) entry which is preliminary data.</text>
</comment>
<evidence type="ECO:0000256" key="1">
    <source>
        <dbReference type="ARBA" id="ARBA00005820"/>
    </source>
</evidence>
<dbReference type="GO" id="GO:0043531">
    <property type="term" value="F:ADP binding"/>
    <property type="evidence" value="ECO:0007669"/>
    <property type="project" value="InterPro"/>
</dbReference>
<dbReference type="CDD" id="cd15831">
    <property type="entry name" value="BTAD"/>
    <property type="match status" value="1"/>
</dbReference>
<dbReference type="Gene3D" id="1.25.40.10">
    <property type="entry name" value="Tetratricopeptide repeat domain"/>
    <property type="match status" value="1"/>
</dbReference>
<dbReference type="SUPFAM" id="SSF46894">
    <property type="entry name" value="C-terminal effector domain of the bipartite response regulators"/>
    <property type="match status" value="1"/>
</dbReference>
<keyword evidence="4 6" id="KW-0238">DNA-binding</keyword>
<organism evidence="8 9">
    <name type="scientific">Streptomyces longispororuber</name>
    <dbReference type="NCBI Taxonomy" id="68230"/>
    <lineage>
        <taxon>Bacteria</taxon>
        <taxon>Bacillati</taxon>
        <taxon>Actinomycetota</taxon>
        <taxon>Actinomycetes</taxon>
        <taxon>Kitasatosporales</taxon>
        <taxon>Streptomycetaceae</taxon>
        <taxon>Streptomyces</taxon>
    </lineage>
</organism>
<accession>A0A918ZZZ8</accession>
<dbReference type="InterPro" id="IPR011990">
    <property type="entry name" value="TPR-like_helical_dom_sf"/>
</dbReference>
<dbReference type="InterPro" id="IPR016032">
    <property type="entry name" value="Sig_transdc_resp-reg_C-effctor"/>
</dbReference>
<reference evidence="8" key="2">
    <citation type="submission" date="2020-09" db="EMBL/GenBank/DDBJ databases">
        <authorList>
            <person name="Sun Q."/>
            <person name="Ohkuma M."/>
        </authorList>
    </citation>
    <scope>NUCLEOTIDE SEQUENCE</scope>
    <source>
        <strain evidence="8">JCM 4784</strain>
    </source>
</reference>
<evidence type="ECO:0000256" key="4">
    <source>
        <dbReference type="ARBA" id="ARBA00023125"/>
    </source>
</evidence>